<dbReference type="EMBL" id="AGSI01000018">
    <property type="protein sequence ID" value="EIE19571.1"/>
    <property type="molecule type" value="Genomic_DNA"/>
</dbReference>
<feature type="region of interest" description="Disordered" evidence="1">
    <location>
        <begin position="156"/>
        <end position="201"/>
    </location>
</feature>
<feature type="compositionally biased region" description="Polar residues" evidence="1">
    <location>
        <begin position="311"/>
        <end position="322"/>
    </location>
</feature>
<feature type="compositionally biased region" description="Polar residues" evidence="1">
    <location>
        <begin position="552"/>
        <end position="569"/>
    </location>
</feature>
<organism evidence="2 3">
    <name type="scientific">Coccomyxa subellipsoidea (strain C-169)</name>
    <name type="common">Green microalga</name>
    <dbReference type="NCBI Taxonomy" id="574566"/>
    <lineage>
        <taxon>Eukaryota</taxon>
        <taxon>Viridiplantae</taxon>
        <taxon>Chlorophyta</taxon>
        <taxon>core chlorophytes</taxon>
        <taxon>Trebouxiophyceae</taxon>
        <taxon>Trebouxiophyceae incertae sedis</taxon>
        <taxon>Coccomyxaceae</taxon>
        <taxon>Coccomyxa</taxon>
        <taxon>Coccomyxa subellipsoidea</taxon>
    </lineage>
</organism>
<dbReference type="KEGG" id="csl:COCSUDRAFT_44436"/>
<feature type="region of interest" description="Disordered" evidence="1">
    <location>
        <begin position="544"/>
        <end position="569"/>
    </location>
</feature>
<feature type="region of interest" description="Disordered" evidence="1">
    <location>
        <begin position="294"/>
        <end position="509"/>
    </location>
</feature>
<dbReference type="RefSeq" id="XP_005644115.1">
    <property type="nucleotide sequence ID" value="XM_005644058.1"/>
</dbReference>
<proteinExistence type="predicted"/>
<dbReference type="AlphaFoldDB" id="I0YMF2"/>
<feature type="compositionally biased region" description="Basic and acidic residues" evidence="1">
    <location>
        <begin position="686"/>
        <end position="698"/>
    </location>
</feature>
<gene>
    <name evidence="2" type="ORF">COCSUDRAFT_44436</name>
</gene>
<feature type="compositionally biased region" description="Basic and acidic residues" evidence="1">
    <location>
        <begin position="451"/>
        <end position="460"/>
    </location>
</feature>
<dbReference type="GeneID" id="17037543"/>
<dbReference type="Proteomes" id="UP000007264">
    <property type="component" value="Unassembled WGS sequence"/>
</dbReference>
<evidence type="ECO:0000313" key="2">
    <source>
        <dbReference type="EMBL" id="EIE19571.1"/>
    </source>
</evidence>
<feature type="region of interest" description="Disordered" evidence="1">
    <location>
        <begin position="769"/>
        <end position="794"/>
    </location>
</feature>
<feature type="compositionally biased region" description="Low complexity" evidence="1">
    <location>
        <begin position="390"/>
        <end position="413"/>
    </location>
</feature>
<sequence>MDRQLAHRAAGAANKGGYDFHQHLHGGSRSCAEEQGAKSGAGCRGVTKARGRGRQHPQRAEGTRRAGAPSSKVLVLGGDRHSEKDNPPKRAKAVVSRQTAAAIRFNHYSTGHGFWVHFRGIWQRPCKILPQQPQRSQDFQPAPLQPAIMELHVEEPPQQQDTPAATGTKEAATCSDKDTAQTDRQAADIKAPESSAPGKVAIPVSTGEAKDSVTSAQRQQAVAGEERHMRVDMQTNWAEESVLLTMHVGKLCYMRKTLLDMRRHVRSGCLPNWTATQEDEDFLLRASELLPPAKESPERLSNGPRIGGNSAMMQNERGSTWRPQQPPLPQPLQQISSPYLAPARQNAMTNGYPGPPHRLMRQPIVRPPGQPQLEPEWKAAPNVALPGKKSTVSGQSSSSTTASTAAPSASQPGNRRIVSGQSSWSGADSTESSASADYVMPKRPQPTLFRSGEEEADSKAAGKLQKTWAEGSVQPRHAPPRFLEPDFRQEKPDARSKHPPGDEEGADWTIPAISRPEAEGPHNIMEDLLPKAAKPVLLHKATQTYSRREESGGNSPETDSSGSSKDSVGTTLRVDAPVFVSAAAQKAPARATLRHEAPEFVSTTLQELPAHNKLPSAVVHQGAAAAAAEGPLIAAKYQDIMYQTAAQTPIQEQASSAAPIPALPTLQPIRTADAAIKTSVWTAWQPKEKESPRSESDSAAHTSFADVVKKQAAAAAKVSRFKPGRPADLGPLFLAVSKPKAPEGTPDDSTQGHLYCQQKSSEAAAVPNGLLPAVQPPPASTLQPTVNQSANAPPAGAWAHKLPTLYDLSISQHPRAANPQQPPLAPPVVVQPAANMERPPPMPAPSRLFASAVAASSYRRPSASEPKKIPVQPEMPVARREAPAAEAKPSKKVRWWETDTGAATVVQMQEVYGGERRADNTMAVSRELDDFDRLGLLAPTQMPIGSAKLKQKRPAHKPVPAQTAAYPKLRPAPHGMHVQVPAGEEFSDANPFTALQ</sequence>
<reference evidence="2 3" key="1">
    <citation type="journal article" date="2012" name="Genome Biol.">
        <title>The genome of the polar eukaryotic microalga coccomyxa subellipsoidea reveals traits of cold adaptation.</title>
        <authorList>
            <person name="Blanc G."/>
            <person name="Agarkova I."/>
            <person name="Grimwood J."/>
            <person name="Kuo A."/>
            <person name="Brueggeman A."/>
            <person name="Dunigan D."/>
            <person name="Gurnon J."/>
            <person name="Ladunga I."/>
            <person name="Lindquist E."/>
            <person name="Lucas S."/>
            <person name="Pangilinan J."/>
            <person name="Proschold T."/>
            <person name="Salamov A."/>
            <person name="Schmutz J."/>
            <person name="Weeks D."/>
            <person name="Yamada T."/>
            <person name="Claverie J.M."/>
            <person name="Grigoriev I."/>
            <person name="Van Etten J."/>
            <person name="Lomsadze A."/>
            <person name="Borodovsky M."/>
        </authorList>
    </citation>
    <scope>NUCLEOTIDE SEQUENCE [LARGE SCALE GENOMIC DNA]</scope>
    <source>
        <strain evidence="2 3">C-169</strain>
    </source>
</reference>
<dbReference type="OrthoDB" id="10692990at2759"/>
<feature type="compositionally biased region" description="Polar residues" evidence="1">
    <location>
        <begin position="780"/>
        <end position="791"/>
    </location>
</feature>
<feature type="compositionally biased region" description="Basic and acidic residues" evidence="1">
    <location>
        <begin position="483"/>
        <end position="501"/>
    </location>
</feature>
<feature type="compositionally biased region" description="Basic residues" evidence="1">
    <location>
        <begin position="47"/>
        <end position="57"/>
    </location>
</feature>
<comment type="caution">
    <text evidence="2">The sequence shown here is derived from an EMBL/GenBank/DDBJ whole genome shotgun (WGS) entry which is preliminary data.</text>
</comment>
<feature type="compositionally biased region" description="Polar residues" evidence="1">
    <location>
        <begin position="419"/>
        <end position="435"/>
    </location>
</feature>
<protein>
    <submittedName>
        <fullName evidence="2">Uncharacterized protein</fullName>
    </submittedName>
</protein>
<name>I0YMF2_COCSC</name>
<evidence type="ECO:0000313" key="3">
    <source>
        <dbReference type="Proteomes" id="UP000007264"/>
    </source>
</evidence>
<keyword evidence="3" id="KW-1185">Reference proteome</keyword>
<evidence type="ECO:0000256" key="1">
    <source>
        <dbReference type="SAM" id="MobiDB-lite"/>
    </source>
</evidence>
<feature type="compositionally biased region" description="Basic and acidic residues" evidence="1">
    <location>
        <begin position="175"/>
        <end position="191"/>
    </location>
</feature>
<feature type="region of interest" description="Disordered" evidence="1">
    <location>
        <begin position="683"/>
        <end position="702"/>
    </location>
</feature>
<accession>I0YMF2</accession>
<feature type="region of interest" description="Disordered" evidence="1">
    <location>
        <begin position="1"/>
        <end position="71"/>
    </location>
</feature>